<gene>
    <name evidence="1" type="ORF">SPPG_07918</name>
</gene>
<reference evidence="1 2" key="1">
    <citation type="submission" date="2009-08" db="EMBL/GenBank/DDBJ databases">
        <title>The Genome Sequence of Spizellomyces punctatus strain DAOM BR117.</title>
        <authorList>
            <consortium name="The Broad Institute Genome Sequencing Platform"/>
            <person name="Russ C."/>
            <person name="Cuomo C."/>
            <person name="Shea T."/>
            <person name="Young S.K."/>
            <person name="Zeng Q."/>
            <person name="Koehrsen M."/>
            <person name="Haas B."/>
            <person name="Borodovsky M."/>
            <person name="Guigo R."/>
            <person name="Alvarado L."/>
            <person name="Berlin A."/>
            <person name="Bochicchio J."/>
            <person name="Borenstein D."/>
            <person name="Chapman S."/>
            <person name="Chen Z."/>
            <person name="Engels R."/>
            <person name="Freedman E."/>
            <person name="Gellesch M."/>
            <person name="Goldberg J."/>
            <person name="Griggs A."/>
            <person name="Gujja S."/>
            <person name="Heiman D."/>
            <person name="Hepburn T."/>
            <person name="Howarth C."/>
            <person name="Jen D."/>
            <person name="Larson L."/>
            <person name="Lewis B."/>
            <person name="Mehta T."/>
            <person name="Park D."/>
            <person name="Pearson M."/>
            <person name="Roberts A."/>
            <person name="Saif S."/>
            <person name="Shenoy N."/>
            <person name="Sisk P."/>
            <person name="Stolte C."/>
            <person name="Sykes S."/>
            <person name="Thomson T."/>
            <person name="Walk T."/>
            <person name="White J."/>
            <person name="Yandava C."/>
            <person name="Burger G."/>
            <person name="Gray M.W."/>
            <person name="Holland P.W.H."/>
            <person name="King N."/>
            <person name="Lang F.B.F."/>
            <person name="Roger A.J."/>
            <person name="Ruiz-Trillo I."/>
            <person name="Lander E."/>
            <person name="Nusbaum C."/>
        </authorList>
    </citation>
    <scope>NUCLEOTIDE SEQUENCE [LARGE SCALE GENOMIC DNA]</scope>
    <source>
        <strain evidence="1 2">DAOM BR117</strain>
    </source>
</reference>
<evidence type="ECO:0000313" key="2">
    <source>
        <dbReference type="Proteomes" id="UP000053201"/>
    </source>
</evidence>
<organism evidence="1 2">
    <name type="scientific">Spizellomyces punctatus (strain DAOM BR117)</name>
    <dbReference type="NCBI Taxonomy" id="645134"/>
    <lineage>
        <taxon>Eukaryota</taxon>
        <taxon>Fungi</taxon>
        <taxon>Fungi incertae sedis</taxon>
        <taxon>Chytridiomycota</taxon>
        <taxon>Chytridiomycota incertae sedis</taxon>
        <taxon>Chytridiomycetes</taxon>
        <taxon>Spizellomycetales</taxon>
        <taxon>Spizellomycetaceae</taxon>
        <taxon>Spizellomyces</taxon>
    </lineage>
</organism>
<dbReference type="VEuPathDB" id="FungiDB:SPPG_07918"/>
<keyword evidence="2" id="KW-1185">Reference proteome</keyword>
<sequence>MEALGRSDAYHAAWKVGLVIVRSWNSNPNTTGDGWEVPDAYGWGVAETKDNIPAAQIAEQKPSGSESQYRITTDGLLSDCLRGQAVFYRDEKTNKAICVINDIYIHITERWRSITVSRENGFTTFSGGVGAYSLAQDAELLRRATELCKNEGVELILSEDQDVWKRKWSMKFKS</sequence>
<proteinExistence type="predicted"/>
<name>A0A0L0H756_SPIPD</name>
<dbReference type="Proteomes" id="UP000053201">
    <property type="component" value="Unassembled WGS sequence"/>
</dbReference>
<dbReference type="EMBL" id="KQ257467">
    <property type="protein sequence ID" value="KNC96706.1"/>
    <property type="molecule type" value="Genomic_DNA"/>
</dbReference>
<dbReference type="GeneID" id="27691101"/>
<evidence type="ECO:0000313" key="1">
    <source>
        <dbReference type="EMBL" id="KNC96706.1"/>
    </source>
</evidence>
<dbReference type="AlphaFoldDB" id="A0A0L0H756"/>
<accession>A0A0L0H756</accession>
<protein>
    <submittedName>
        <fullName evidence="1">Uncharacterized protein</fullName>
    </submittedName>
</protein>
<dbReference type="RefSeq" id="XP_016604746.1">
    <property type="nucleotide sequence ID" value="XM_016756067.1"/>
</dbReference>
<dbReference type="InParanoid" id="A0A0L0H756"/>